<dbReference type="Proteomes" id="UP001177080">
    <property type="component" value="Unassembled WGS sequence"/>
</dbReference>
<evidence type="ECO:0000313" key="3">
    <source>
        <dbReference type="Proteomes" id="UP001177080"/>
    </source>
</evidence>
<keyword evidence="3" id="KW-1185">Reference proteome</keyword>
<keyword evidence="1" id="KW-0812">Transmembrane</keyword>
<keyword evidence="1" id="KW-0472">Membrane</keyword>
<feature type="transmembrane region" description="Helical" evidence="1">
    <location>
        <begin position="109"/>
        <end position="128"/>
    </location>
</feature>
<accession>A0ABT8XHR1</accession>
<proteinExistence type="predicted"/>
<feature type="transmembrane region" description="Helical" evidence="1">
    <location>
        <begin position="12"/>
        <end position="33"/>
    </location>
</feature>
<name>A0ABT8XHR1_9HYPH</name>
<feature type="transmembrane region" description="Helical" evidence="1">
    <location>
        <begin position="140"/>
        <end position="159"/>
    </location>
</feature>
<feature type="transmembrane region" description="Helical" evidence="1">
    <location>
        <begin position="69"/>
        <end position="89"/>
    </location>
</feature>
<dbReference type="RefSeq" id="WP_244760872.1">
    <property type="nucleotide sequence ID" value="NZ_JALJCJ010000002.1"/>
</dbReference>
<comment type="caution">
    <text evidence="2">The sequence shown here is derived from an EMBL/GenBank/DDBJ whole genome shotgun (WGS) entry which is preliminary data.</text>
</comment>
<gene>
    <name evidence="2" type="ORF">GB928_018840</name>
</gene>
<reference evidence="2" key="1">
    <citation type="submission" date="2022-04" db="EMBL/GenBank/DDBJ databases">
        <title>Shinella lacus sp. nov., a novel member of the genus Shinella from water.</title>
        <authorList>
            <person name="Deng Y."/>
        </authorList>
    </citation>
    <scope>NUCLEOTIDE SEQUENCE</scope>
    <source>
        <strain evidence="2">JCM 31239</strain>
    </source>
</reference>
<sequence>MIRTITPNRAVVFAVLAFLAYWIAALFVPSLILRDVFNSLAFGTAIIITFTWWPSAVRALREGADSGEWQLILAIFLVWFVVLAQRIYVITFNWMGRPEAWSQAPISGFWPYSYMIAGLLFLSAPGVTDERIGSRAVWSIVMAVAIGSLIAGILIGASISTVG</sequence>
<evidence type="ECO:0000313" key="2">
    <source>
        <dbReference type="EMBL" id="MDO6123250.1"/>
    </source>
</evidence>
<evidence type="ECO:0000256" key="1">
    <source>
        <dbReference type="SAM" id="Phobius"/>
    </source>
</evidence>
<feature type="transmembrane region" description="Helical" evidence="1">
    <location>
        <begin position="39"/>
        <end position="57"/>
    </location>
</feature>
<organism evidence="2 3">
    <name type="scientific">Shinella curvata</name>
    <dbReference type="NCBI Taxonomy" id="1817964"/>
    <lineage>
        <taxon>Bacteria</taxon>
        <taxon>Pseudomonadati</taxon>
        <taxon>Pseudomonadota</taxon>
        <taxon>Alphaproteobacteria</taxon>
        <taxon>Hyphomicrobiales</taxon>
        <taxon>Rhizobiaceae</taxon>
        <taxon>Shinella</taxon>
    </lineage>
</organism>
<dbReference type="EMBL" id="WHSC02000007">
    <property type="protein sequence ID" value="MDO6123250.1"/>
    <property type="molecule type" value="Genomic_DNA"/>
</dbReference>
<keyword evidence="1" id="KW-1133">Transmembrane helix</keyword>
<protein>
    <submittedName>
        <fullName evidence="2">Uncharacterized protein</fullName>
    </submittedName>
</protein>